<dbReference type="PANTHER" id="PTHR32448">
    <property type="entry name" value="OS08G0158400 PROTEIN"/>
    <property type="match status" value="1"/>
</dbReference>
<gene>
    <name evidence="10" type="ORF">CIPAW_09G143700</name>
    <name evidence="11" type="ORF">I3842_09G143300</name>
</gene>
<dbReference type="EMBL" id="CM031817">
    <property type="protein sequence ID" value="KAG6642494.1"/>
    <property type="molecule type" value="Genomic_DNA"/>
</dbReference>
<evidence type="ECO:0000256" key="5">
    <source>
        <dbReference type="ARBA" id="ARBA00022827"/>
    </source>
</evidence>
<organism evidence="10 12">
    <name type="scientific">Carya illinoinensis</name>
    <name type="common">Pecan</name>
    <dbReference type="NCBI Taxonomy" id="32201"/>
    <lineage>
        <taxon>Eukaryota</taxon>
        <taxon>Viridiplantae</taxon>
        <taxon>Streptophyta</taxon>
        <taxon>Embryophyta</taxon>
        <taxon>Tracheophyta</taxon>
        <taxon>Spermatophyta</taxon>
        <taxon>Magnoliopsida</taxon>
        <taxon>eudicotyledons</taxon>
        <taxon>Gunneridae</taxon>
        <taxon>Pentapetalae</taxon>
        <taxon>rosids</taxon>
        <taxon>fabids</taxon>
        <taxon>Fagales</taxon>
        <taxon>Juglandaceae</taxon>
        <taxon>Carya</taxon>
    </lineage>
</organism>
<dbReference type="Proteomes" id="UP000811246">
    <property type="component" value="Chromosome 9"/>
</dbReference>
<evidence type="ECO:0000313" key="11">
    <source>
        <dbReference type="EMBL" id="KAG6696357.1"/>
    </source>
</evidence>
<accession>A0A8T1PKX7</accession>
<evidence type="ECO:0000256" key="7">
    <source>
        <dbReference type="ARBA" id="ARBA00023180"/>
    </source>
</evidence>
<comment type="caution">
    <text evidence="10">The sequence shown here is derived from an EMBL/GenBank/DDBJ whole genome shotgun (WGS) entry which is preliminary data.</text>
</comment>
<feature type="signal peptide" evidence="8">
    <location>
        <begin position="1"/>
        <end position="30"/>
    </location>
</feature>
<protein>
    <recommendedName>
        <fullName evidence="9">FAD-binding PCMH-type domain-containing protein</fullName>
    </recommendedName>
</protein>
<dbReference type="GO" id="GO:0071949">
    <property type="term" value="F:FAD binding"/>
    <property type="evidence" value="ECO:0007669"/>
    <property type="project" value="InterPro"/>
</dbReference>
<evidence type="ECO:0000256" key="4">
    <source>
        <dbReference type="ARBA" id="ARBA00022729"/>
    </source>
</evidence>
<dbReference type="Pfam" id="PF08031">
    <property type="entry name" value="BBE"/>
    <property type="match status" value="1"/>
</dbReference>
<dbReference type="Pfam" id="PF01565">
    <property type="entry name" value="FAD_binding_4"/>
    <property type="match status" value="1"/>
</dbReference>
<dbReference type="FunFam" id="3.30.43.10:FF:000004">
    <property type="entry name" value="Berberine bridge enzyme-like 15"/>
    <property type="match status" value="1"/>
</dbReference>
<evidence type="ECO:0000256" key="2">
    <source>
        <dbReference type="ARBA" id="ARBA00005466"/>
    </source>
</evidence>
<keyword evidence="12" id="KW-1185">Reference proteome</keyword>
<dbReference type="EMBL" id="CM031833">
    <property type="protein sequence ID" value="KAG6696357.1"/>
    <property type="molecule type" value="Genomic_DNA"/>
</dbReference>
<comment type="similarity">
    <text evidence="2">Belongs to the oxygen-dependent FAD-linked oxidoreductase family.</text>
</comment>
<feature type="chain" id="PRO_5035845144" description="FAD-binding PCMH-type domain-containing protein" evidence="8">
    <location>
        <begin position="31"/>
        <end position="540"/>
    </location>
</feature>
<evidence type="ECO:0000256" key="6">
    <source>
        <dbReference type="ARBA" id="ARBA00023157"/>
    </source>
</evidence>
<dbReference type="InterPro" id="IPR006094">
    <property type="entry name" value="Oxid_FAD_bind_N"/>
</dbReference>
<evidence type="ECO:0000259" key="9">
    <source>
        <dbReference type="PROSITE" id="PS51387"/>
    </source>
</evidence>
<evidence type="ECO:0000256" key="3">
    <source>
        <dbReference type="ARBA" id="ARBA00022630"/>
    </source>
</evidence>
<evidence type="ECO:0000313" key="12">
    <source>
        <dbReference type="Proteomes" id="UP000811609"/>
    </source>
</evidence>
<dbReference type="Proteomes" id="UP000811609">
    <property type="component" value="Chromosome 9"/>
</dbReference>
<keyword evidence="4 8" id="KW-0732">Signal</keyword>
<keyword evidence="7" id="KW-0325">Glycoprotein</keyword>
<reference evidence="10" key="1">
    <citation type="submission" date="2020-12" db="EMBL/GenBank/DDBJ databases">
        <title>WGS assembly of Carya illinoinensis cv. Pawnee.</title>
        <authorList>
            <person name="Platts A."/>
            <person name="Shu S."/>
            <person name="Wright S."/>
            <person name="Barry K."/>
            <person name="Edger P."/>
            <person name="Pires J.C."/>
            <person name="Schmutz J."/>
        </authorList>
    </citation>
    <scope>NUCLEOTIDE SEQUENCE</scope>
    <source>
        <tissue evidence="10">Leaf</tissue>
    </source>
</reference>
<dbReference type="AlphaFoldDB" id="A0A8T1PKX7"/>
<keyword evidence="5" id="KW-0274">FAD</keyword>
<dbReference type="InterPro" id="IPR016166">
    <property type="entry name" value="FAD-bd_PCMH"/>
</dbReference>
<evidence type="ECO:0000313" key="10">
    <source>
        <dbReference type="EMBL" id="KAG6642494.1"/>
    </source>
</evidence>
<dbReference type="InterPro" id="IPR012951">
    <property type="entry name" value="BBE"/>
</dbReference>
<reference evidence="11" key="2">
    <citation type="submission" date="2021-01" db="EMBL/GenBank/DDBJ databases">
        <authorList>
            <person name="Lovell J.T."/>
            <person name="Bentley N."/>
            <person name="Bhattarai G."/>
            <person name="Jenkins J.W."/>
            <person name="Sreedasyam A."/>
            <person name="Alarcon Y."/>
            <person name="Bock C."/>
            <person name="Boston L."/>
            <person name="Carlson J."/>
            <person name="Cervantes K."/>
            <person name="Clermont K."/>
            <person name="Krom N."/>
            <person name="Kubenka K."/>
            <person name="Mamidi S."/>
            <person name="Mattison C."/>
            <person name="Monteros M."/>
            <person name="Pisani C."/>
            <person name="Plott C."/>
            <person name="Rajasekar S."/>
            <person name="Rhein H.S."/>
            <person name="Rohla C."/>
            <person name="Song M."/>
            <person name="Hilaire R.S."/>
            <person name="Shu S."/>
            <person name="Wells L."/>
            <person name="Wang X."/>
            <person name="Webber J."/>
            <person name="Heerema R.J."/>
            <person name="Klein P."/>
            <person name="Conner P."/>
            <person name="Grauke L."/>
            <person name="Grimwood J."/>
            <person name="Schmutz J."/>
            <person name="Randall J.J."/>
        </authorList>
    </citation>
    <scope>NUCLEOTIDE SEQUENCE</scope>
    <source>
        <tissue evidence="11">Leaf</tissue>
    </source>
</reference>
<comment type="cofactor">
    <cofactor evidence="1">
        <name>FAD</name>
        <dbReference type="ChEBI" id="CHEBI:57692"/>
    </cofactor>
</comment>
<sequence>MGHSSPLPHLSIPLIFPLILLLLHISASWAAPDPVYTSFVQCFSARTKQPSLISQIVYAQNNPSYTSVLRAYIRNARFNTTSTPKPVIIVTPTQESHVQASVLCSKQSGIRIRIRSGGHDYEGVSYVSQEPYIILDMFNLRSVAVDMKEQTAWVQAGATIGELYYRISEKSKVHGFPSAVCPTVGVGGNLCGGGYGFMLRKYGTTADNILDAKMVDVNGRILDRNSMGEDLFWALRGGGGASFGVILAYKINLVAVPPKVTVFRVERTLEESATDIVYRWQHVAPNTDENLFMRMLIQPVTSPVKKGEMTIRASIVALFLGTADDVVALLGKEFPELGLKKEDTREMSWIESIVWVYNGNVTSPNVLLNREPDSATFGKRKSDYVQTPIPKDGLEGLWKRMIEIGETGLAFNPYGGKMSQIPASAVPFPHRAGNLFKIQYSVNWKDGGIEAENNFTAQAKNLYGYMTPFVSKNPRSAFLNYRDLDIGINHHGNNSYEEGKVYGTMYFHENFDRLVKVKTEVDPENFFRNEQSIPPLPRKA</sequence>
<dbReference type="GO" id="GO:0016491">
    <property type="term" value="F:oxidoreductase activity"/>
    <property type="evidence" value="ECO:0007669"/>
    <property type="project" value="InterPro"/>
</dbReference>
<evidence type="ECO:0000256" key="1">
    <source>
        <dbReference type="ARBA" id="ARBA00001974"/>
    </source>
</evidence>
<evidence type="ECO:0000256" key="8">
    <source>
        <dbReference type="SAM" id="SignalP"/>
    </source>
</evidence>
<dbReference type="GO" id="GO:1901696">
    <property type="term" value="P:cannabinoid biosynthetic process"/>
    <property type="evidence" value="ECO:0007669"/>
    <property type="project" value="UniProtKB-ARBA"/>
</dbReference>
<proteinExistence type="inferred from homology"/>
<name>A0A8T1PKX7_CARIL</name>
<feature type="domain" description="FAD-binding PCMH-type" evidence="9">
    <location>
        <begin position="82"/>
        <end position="256"/>
    </location>
</feature>
<keyword evidence="6" id="KW-1015">Disulfide bond</keyword>
<keyword evidence="3" id="KW-0285">Flavoprotein</keyword>
<dbReference type="PROSITE" id="PS51387">
    <property type="entry name" value="FAD_PCMH"/>
    <property type="match status" value="1"/>
</dbReference>